<evidence type="ECO:0008006" key="4">
    <source>
        <dbReference type="Google" id="ProtNLM"/>
    </source>
</evidence>
<keyword evidence="1" id="KW-0812">Transmembrane</keyword>
<reference evidence="2" key="1">
    <citation type="submission" date="2023-07" db="EMBL/GenBank/DDBJ databases">
        <title>Gilvimarinus algae sp. nov., isolated from the surface of Kelp.</title>
        <authorList>
            <person name="Sun Y.Y."/>
            <person name="Gong Y."/>
            <person name="Du Z.J."/>
        </authorList>
    </citation>
    <scope>NUCLEOTIDE SEQUENCE</scope>
    <source>
        <strain evidence="2">SDUM040014</strain>
    </source>
</reference>
<dbReference type="EMBL" id="JAULRT010000035">
    <property type="protein sequence ID" value="MDO3381295.1"/>
    <property type="molecule type" value="Genomic_DNA"/>
</dbReference>
<evidence type="ECO:0000313" key="2">
    <source>
        <dbReference type="EMBL" id="MDO3381295.1"/>
    </source>
</evidence>
<keyword evidence="3" id="KW-1185">Reference proteome</keyword>
<protein>
    <recommendedName>
        <fullName evidence="4">YcxB-like protein domain-containing protein</fullName>
    </recommendedName>
</protein>
<proteinExistence type="predicted"/>
<evidence type="ECO:0000256" key="1">
    <source>
        <dbReference type="SAM" id="Phobius"/>
    </source>
</evidence>
<name>A0ABT8TCC4_9GAMM</name>
<keyword evidence="1" id="KW-1133">Transmembrane helix</keyword>
<evidence type="ECO:0000313" key="3">
    <source>
        <dbReference type="Proteomes" id="UP001168380"/>
    </source>
</evidence>
<sequence length="244" mass="27701">MFKKFINRARQQRREALNEYYNKIYATVNDEAARDVRWLPLAEGGSSGMTYALKKSGPGHYRFEPGWFLKILAHTPLFLGSALLVRQLYRLAVAEDLTSLWGAVAFWGAVALVLIVVGLFSLRHIYSAPTVELTRGQISRKHMPMPAFFERLFPGKNYYRISFDDVLALQILAERCSSQDDSSARTFISYELILVLKKRKRVLLVDHGNLEVIQSDARTLSSLLGVPVWDGSAHPLESLLVRPF</sequence>
<dbReference type="RefSeq" id="WP_302711426.1">
    <property type="nucleotide sequence ID" value="NZ_JAULRT010000035.1"/>
</dbReference>
<feature type="transmembrane region" description="Helical" evidence="1">
    <location>
        <begin position="101"/>
        <end position="122"/>
    </location>
</feature>
<gene>
    <name evidence="2" type="ORF">QWI16_03860</name>
</gene>
<comment type="caution">
    <text evidence="2">The sequence shown here is derived from an EMBL/GenBank/DDBJ whole genome shotgun (WGS) entry which is preliminary data.</text>
</comment>
<feature type="transmembrane region" description="Helical" evidence="1">
    <location>
        <begin position="67"/>
        <end position="89"/>
    </location>
</feature>
<accession>A0ABT8TCC4</accession>
<organism evidence="2 3">
    <name type="scientific">Gilvimarinus algae</name>
    <dbReference type="NCBI Taxonomy" id="3058037"/>
    <lineage>
        <taxon>Bacteria</taxon>
        <taxon>Pseudomonadati</taxon>
        <taxon>Pseudomonadota</taxon>
        <taxon>Gammaproteobacteria</taxon>
        <taxon>Cellvibrionales</taxon>
        <taxon>Cellvibrionaceae</taxon>
        <taxon>Gilvimarinus</taxon>
    </lineage>
</organism>
<keyword evidence="1" id="KW-0472">Membrane</keyword>
<dbReference type="Proteomes" id="UP001168380">
    <property type="component" value="Unassembled WGS sequence"/>
</dbReference>